<evidence type="ECO:0000313" key="2">
    <source>
        <dbReference type="EMBL" id="EOY10593.1"/>
    </source>
</evidence>
<feature type="compositionally biased region" description="Basic and acidic residues" evidence="1">
    <location>
        <begin position="18"/>
        <end position="36"/>
    </location>
</feature>
<dbReference type="InParanoid" id="A0A061F0Z9"/>
<feature type="region of interest" description="Disordered" evidence="1">
    <location>
        <begin position="1"/>
        <end position="46"/>
    </location>
</feature>
<dbReference type="EMBL" id="CM001883">
    <property type="protein sequence ID" value="EOY10593.1"/>
    <property type="molecule type" value="Genomic_DNA"/>
</dbReference>
<evidence type="ECO:0000313" key="3">
    <source>
        <dbReference type="Proteomes" id="UP000026915"/>
    </source>
</evidence>
<protein>
    <submittedName>
        <fullName evidence="2">Uncharacterized protein</fullName>
    </submittedName>
</protein>
<evidence type="ECO:0000256" key="1">
    <source>
        <dbReference type="SAM" id="MobiDB-lite"/>
    </source>
</evidence>
<organism evidence="2 3">
    <name type="scientific">Theobroma cacao</name>
    <name type="common">Cacao</name>
    <name type="synonym">Cocoa</name>
    <dbReference type="NCBI Taxonomy" id="3641"/>
    <lineage>
        <taxon>Eukaryota</taxon>
        <taxon>Viridiplantae</taxon>
        <taxon>Streptophyta</taxon>
        <taxon>Embryophyta</taxon>
        <taxon>Tracheophyta</taxon>
        <taxon>Spermatophyta</taxon>
        <taxon>Magnoliopsida</taxon>
        <taxon>eudicotyledons</taxon>
        <taxon>Gunneridae</taxon>
        <taxon>Pentapetalae</taxon>
        <taxon>rosids</taxon>
        <taxon>malvids</taxon>
        <taxon>Malvales</taxon>
        <taxon>Malvaceae</taxon>
        <taxon>Byttnerioideae</taxon>
        <taxon>Theobroma</taxon>
    </lineage>
</organism>
<reference evidence="2 3" key="1">
    <citation type="journal article" date="2013" name="Genome Biol.">
        <title>The genome sequence of the most widely cultivated cacao type and its use to identify candidate genes regulating pod color.</title>
        <authorList>
            <person name="Motamayor J.C."/>
            <person name="Mockaitis K."/>
            <person name="Schmutz J."/>
            <person name="Haiminen N."/>
            <person name="Iii D.L."/>
            <person name="Cornejo O."/>
            <person name="Findley S.D."/>
            <person name="Zheng P."/>
            <person name="Utro F."/>
            <person name="Royaert S."/>
            <person name="Saski C."/>
            <person name="Jenkins J."/>
            <person name="Podicheti R."/>
            <person name="Zhao M."/>
            <person name="Scheffler B.E."/>
            <person name="Stack J.C."/>
            <person name="Feltus F.A."/>
            <person name="Mustiga G.M."/>
            <person name="Amores F."/>
            <person name="Phillips W."/>
            <person name="Marelli J.P."/>
            <person name="May G.D."/>
            <person name="Shapiro H."/>
            <person name="Ma J."/>
            <person name="Bustamante C.D."/>
            <person name="Schnell R.J."/>
            <person name="Main D."/>
            <person name="Gilbert D."/>
            <person name="Parida L."/>
            <person name="Kuhn D.N."/>
        </authorList>
    </citation>
    <scope>NUCLEOTIDE SEQUENCE [LARGE SCALE GENOMIC DNA]</scope>
    <source>
        <strain evidence="3">cv. Matina 1-6</strain>
    </source>
</reference>
<dbReference type="AlphaFoldDB" id="A0A061F0Z9"/>
<name>A0A061F0Z9_THECC</name>
<keyword evidence="3" id="KW-1185">Reference proteome</keyword>
<sequence length="84" mass="9168">MEGSIGAPQRKKHQSGAPKEREHRSRGSTRSREHQIKGASEGALDLVLPSREEHQSMLFSLASTDLVLPLLGALDQCFPFLGST</sequence>
<proteinExistence type="predicted"/>
<dbReference type="Proteomes" id="UP000026915">
    <property type="component" value="Chromosome 5"/>
</dbReference>
<dbReference type="HOGENOM" id="CLU_2532018_0_0_1"/>
<gene>
    <name evidence="2" type="ORF">TCM_025922</name>
</gene>
<dbReference type="Gramene" id="EOY10593">
    <property type="protein sequence ID" value="EOY10593"/>
    <property type="gene ID" value="TCM_025922"/>
</dbReference>
<accession>A0A061F0Z9</accession>